<dbReference type="KEGG" id="mpu:MYPU_5590"/>
<gene>
    <name evidence="2" type="ordered locus">MYPU_5590</name>
</gene>
<feature type="domain" description="Lipoprotein-associated type-17" evidence="1">
    <location>
        <begin position="515"/>
        <end position="605"/>
    </location>
</feature>
<proteinExistence type="predicted"/>
<keyword evidence="3" id="KW-1185">Reference proteome</keyword>
<name>Q98Q10_MYCPU</name>
<dbReference type="HOGENOM" id="CLU_267950_0_0_14"/>
<organism evidence="3">
    <name type="scientific">Mycoplasmopsis pulmonis (strain UAB CTIP)</name>
    <name type="common">Mycoplasma pulmonis</name>
    <dbReference type="NCBI Taxonomy" id="272635"/>
    <lineage>
        <taxon>Bacteria</taxon>
        <taxon>Bacillati</taxon>
        <taxon>Mycoplasmatota</taxon>
        <taxon>Mycoplasmoidales</taxon>
        <taxon>Metamycoplasmataceae</taxon>
        <taxon>Mycoplasmopsis</taxon>
    </lineage>
</organism>
<evidence type="ECO:0000313" key="3">
    <source>
        <dbReference type="Proteomes" id="UP000000528"/>
    </source>
</evidence>
<feature type="domain" description="Lipoprotein-associated type-17" evidence="1">
    <location>
        <begin position="743"/>
        <end position="829"/>
    </location>
</feature>
<dbReference type="PIR" id="G90581">
    <property type="entry name" value="G90581"/>
</dbReference>
<dbReference type="RefSeq" id="WP_010925360.1">
    <property type="nucleotide sequence ID" value="NC_002771.1"/>
</dbReference>
<protein>
    <recommendedName>
        <fullName evidence="1">Lipoprotein-associated type-17 domain-containing protein</fullName>
    </recommendedName>
</protein>
<dbReference type="SUPFAM" id="SSF49348">
    <property type="entry name" value="Clathrin adaptor appendage domain"/>
    <property type="match status" value="1"/>
</dbReference>
<dbReference type="AlphaFoldDB" id="Q98Q10"/>
<dbReference type="InterPro" id="IPR013041">
    <property type="entry name" value="Clathrin_app_Ig-like_sf"/>
</dbReference>
<sequence>MNKKLKIILLGLGITAGVLFAGTGFSVALVYTSLGKSGSEVKNLLSRSEAEQLVSDAQEFKVALTSEKQLLKDNKKISTLDVKKEDIEIIYDLEKDTRLNYKVTEVKPSEDFRKLIVTIQVEINNATEDYQVKKYNIEIDGFATRQEIENSSIQKQALALIQEKFVSLKNSGYLTFDNLAKIRSKDPNSKLKNPRYVLPSQILNQSYNQSDQNGQEKTIKVYEPQIINHDSNPILASSNLDFKFEGFSDVSDEKGSIKANFLATSKEGSNVAFNEKFSFEFQTINNKDFLVYKQLVSQALDRLKAANFQPLVKNTVNKSTILPSQVLSNNISEPPSDSIEDLDLDPISSLSELDKKRFVGKHINYRIGYVGKQIYERIFNNTKPEPLGFNSYKFKDINDLDSQIWQDFVDNEKNLKDLKVITSTAENAEIANDSELFYKEKTTSKVLVQIIAEAGEGSSKYTESFFRYVDGFLTQEELESQITNAKPRFEVLPSRKDELSSKLPSSFLPEGASSASEIDKSEIVSLFTNPKEINRFALIRRYPWLNFEIESINSYDDAKGTMSARVNVFLTKEDHENWKKLDQNDSSRSKFVFLNYNVNLEGFNTSENVNSERIRKIQDWITNQGFFSFTFTGDRASQRFEEYLVNQIKSENVVLPTLDEQFKDFNPELSLQRVIDPNQSDIEHGILTLELGLTIDDSSSSTGKTPLYLFTHRLRGFRSKAFDIANVFNVIRTFLRAPRNIFFQRANTLQNTILPNNTNVSDFAIRDLPIKIPDPQKVDDKDRLSAQIVQILSRNPQNGSVNLQVKVTYVVDGVTREELVNVIVPGFKTIIQDQVNSAQVYFRNSYNRYKPSFFRTKEGAAKFVELVERVYIGGKEIPSSLISWNLEYENITETQANDTDGILTFSYTFEYQNTTSRKFENIVVRNLLTTAQERINNTKVTFTKGLNEKETRKPEDVDFTKIKEWITSLQIGSEKLEGSSGEYEIKIIESSITRNSNRGEVNFSYQIIHKGLTSSIFNDGQIVGLLSNDQLAVNEFQIPSVQLNQKGREKTAQTFDVTDIQINASREVSQRYNFAWIFETSPLSNDQRKINRNFSVEGSNEPGVQIYVQVSLKSNPNALKYVPVVISGFKTEEQRNNEIITSAISKIDALNKGSWWDPSKEVPKGSEFGALSNEQKLALMKFDRITSVSYELVSANQVGSSNQEWDIVLKLKIANIERQVSFRLVNFA</sequence>
<dbReference type="Pfam" id="PF04200">
    <property type="entry name" value="Lipoprotein_17"/>
    <property type="match status" value="3"/>
</dbReference>
<dbReference type="EMBL" id="AL445565">
    <property type="protein sequence ID" value="CAC13732.1"/>
    <property type="molecule type" value="Genomic_DNA"/>
</dbReference>
<dbReference type="InterPro" id="IPR007326">
    <property type="entry name" value="Lipoprotein-assoc_dom"/>
</dbReference>
<dbReference type="BioCyc" id="MPUL272635:G1GT6-572-MONOMER"/>
<accession>Q98Q10</accession>
<dbReference type="STRING" id="272635.gene:17577166"/>
<dbReference type="Proteomes" id="UP000000528">
    <property type="component" value="Chromosome"/>
</dbReference>
<evidence type="ECO:0000259" key="1">
    <source>
        <dbReference type="Pfam" id="PF04200"/>
    </source>
</evidence>
<evidence type="ECO:0000313" key="2">
    <source>
        <dbReference type="EMBL" id="CAC13732.1"/>
    </source>
</evidence>
<reference evidence="2 3" key="1">
    <citation type="journal article" date="2001" name="Nucleic Acids Res.">
        <title>The complete genome sequence of the murine respiratory pathogen Mycoplasma pulmonis.</title>
        <authorList>
            <person name="Chambaud I."/>
            <person name="Heilig R."/>
            <person name="Ferris S."/>
            <person name="Barbe V."/>
            <person name="Samson D."/>
            <person name="Galisson F."/>
            <person name="Moszer I."/>
            <person name="Dybvig K."/>
            <person name="Wroblewski H."/>
            <person name="Viari A."/>
            <person name="Rocha E.P.C."/>
            <person name="Blanchard A."/>
        </authorList>
    </citation>
    <scope>NUCLEOTIDE SEQUENCE [LARGE SCALE GENOMIC DNA]</scope>
    <source>
        <strain evidence="2 3">UAB CTIP</strain>
    </source>
</reference>
<feature type="domain" description="Lipoprotein-associated type-17" evidence="1">
    <location>
        <begin position="882"/>
        <end position="929"/>
    </location>
</feature>